<proteinExistence type="predicted"/>
<evidence type="ECO:0000256" key="1">
    <source>
        <dbReference type="SAM" id="SignalP"/>
    </source>
</evidence>
<dbReference type="AlphaFoldDB" id="A0A9X3PAF5"/>
<dbReference type="Proteomes" id="UP001146067">
    <property type="component" value="Unassembled WGS sequence"/>
</dbReference>
<accession>A0A9X3PAF5</accession>
<evidence type="ECO:0000313" key="3">
    <source>
        <dbReference type="Proteomes" id="UP001146067"/>
    </source>
</evidence>
<dbReference type="EMBL" id="JAPZVP010000009">
    <property type="protein sequence ID" value="MDA1360526.1"/>
    <property type="molecule type" value="Genomic_DNA"/>
</dbReference>
<evidence type="ECO:0000313" key="2">
    <source>
        <dbReference type="EMBL" id="MDA1360526.1"/>
    </source>
</evidence>
<reference evidence="2" key="1">
    <citation type="submission" date="2022-12" db="EMBL/GenBank/DDBJ databases">
        <title>Gycomyces niveus sp.nov.,a novel actinomycete isolated from soil in Shouguan.</title>
        <authorList>
            <person name="Yang X."/>
        </authorList>
    </citation>
    <scope>NUCLEOTIDE SEQUENCE</scope>
    <source>
        <strain evidence="2">NEAU-A15</strain>
    </source>
</reference>
<protein>
    <recommendedName>
        <fullName evidence="4">Secreted protein</fullName>
    </recommendedName>
</protein>
<comment type="caution">
    <text evidence="2">The sequence shown here is derived from an EMBL/GenBank/DDBJ whole genome shotgun (WGS) entry which is preliminary data.</text>
</comment>
<gene>
    <name evidence="2" type="ORF">O1R50_12890</name>
</gene>
<keyword evidence="1" id="KW-0732">Signal</keyword>
<evidence type="ECO:0008006" key="4">
    <source>
        <dbReference type="Google" id="ProtNLM"/>
    </source>
</evidence>
<feature type="signal peptide" evidence="1">
    <location>
        <begin position="1"/>
        <end position="29"/>
    </location>
</feature>
<name>A0A9X3PAF5_9ACTN</name>
<organism evidence="2 3">
    <name type="scientific">Glycomyces luteolus</name>
    <dbReference type="NCBI Taxonomy" id="2670330"/>
    <lineage>
        <taxon>Bacteria</taxon>
        <taxon>Bacillati</taxon>
        <taxon>Actinomycetota</taxon>
        <taxon>Actinomycetes</taxon>
        <taxon>Glycomycetales</taxon>
        <taxon>Glycomycetaceae</taxon>
        <taxon>Glycomyces</taxon>
    </lineage>
</organism>
<keyword evidence="3" id="KW-1185">Reference proteome</keyword>
<feature type="chain" id="PRO_5040788013" description="Secreted protein" evidence="1">
    <location>
        <begin position="30"/>
        <end position="134"/>
    </location>
</feature>
<dbReference type="RefSeq" id="WP_270110471.1">
    <property type="nucleotide sequence ID" value="NZ_JAPZVP010000009.1"/>
</dbReference>
<sequence>MFKKWLARTAVTAAVGAALVAGITSPAYAADTNIDLVYDSMLVGEMRHVDDGDDFRVYDWYRDGHGVKGTLQAQHPVTRQWSTIESKYNNTGGGTYVEFQYDVLSVERYRLVVCLQDGASDPTPIKCDNKTFTE</sequence>